<comment type="catalytic activity">
    <reaction evidence="20">
        <text>Ca(2+)(in) + ATP + H2O = Ca(2+)(out) + ADP + phosphate + H(+)</text>
        <dbReference type="Rhea" id="RHEA:18105"/>
        <dbReference type="ChEBI" id="CHEBI:15377"/>
        <dbReference type="ChEBI" id="CHEBI:15378"/>
        <dbReference type="ChEBI" id="CHEBI:29108"/>
        <dbReference type="ChEBI" id="CHEBI:30616"/>
        <dbReference type="ChEBI" id="CHEBI:43474"/>
        <dbReference type="ChEBI" id="CHEBI:456216"/>
        <dbReference type="EC" id="7.2.2.10"/>
    </reaction>
    <physiologicalReaction direction="left-to-right" evidence="20">
        <dbReference type="Rhea" id="RHEA:18106"/>
    </physiologicalReaction>
</comment>
<comment type="cofactor">
    <cofactor evidence="1">
        <name>Mg(2+)</name>
        <dbReference type="ChEBI" id="CHEBI:18420"/>
    </cofactor>
</comment>
<dbReference type="Pfam" id="PF13246">
    <property type="entry name" value="Cation_ATPase"/>
    <property type="match status" value="1"/>
</dbReference>
<feature type="transmembrane region" description="Helical" evidence="22">
    <location>
        <begin position="239"/>
        <end position="261"/>
    </location>
</feature>
<dbReference type="PROSITE" id="PS00154">
    <property type="entry name" value="ATPASE_E1_E2"/>
    <property type="match status" value="1"/>
</dbReference>
<comment type="subunit">
    <text evidence="21">Interacts with sarcolipin (SLN). Interacts with phospholamban (PLN). Interacts with myoregulin (MRLN). Interacts with DWORF.</text>
</comment>
<evidence type="ECO:0000256" key="14">
    <source>
        <dbReference type="ARBA" id="ARBA00022842"/>
    </source>
</evidence>
<evidence type="ECO:0000256" key="20">
    <source>
        <dbReference type="ARBA" id="ARBA00047282"/>
    </source>
</evidence>
<feature type="transmembrane region" description="Helical" evidence="22">
    <location>
        <begin position="699"/>
        <end position="720"/>
    </location>
</feature>
<dbReference type="InterPro" id="IPR001757">
    <property type="entry name" value="P_typ_ATPase"/>
</dbReference>
<feature type="domain" description="P-type ATPase A" evidence="23">
    <location>
        <begin position="121"/>
        <end position="177"/>
    </location>
</feature>
<evidence type="ECO:0000256" key="3">
    <source>
        <dbReference type="ARBA" id="ARBA00004477"/>
    </source>
</evidence>
<evidence type="ECO:0000256" key="18">
    <source>
        <dbReference type="ARBA" id="ARBA00023065"/>
    </source>
</evidence>
<dbReference type="Gene3D" id="2.70.150.10">
    <property type="entry name" value="Calcium-transporting ATPase, cytoplasmic transduction domain A"/>
    <property type="match status" value="1"/>
</dbReference>
<keyword evidence="12 22" id="KW-0106">Calcium</keyword>
<keyword evidence="16" id="KW-1278">Translocase</keyword>
<comment type="caution">
    <text evidence="22">Lacks conserved residue(s) required for the propagation of feature annotation.</text>
</comment>
<evidence type="ECO:0000313" key="26">
    <source>
        <dbReference type="Ensembl" id="ENSAZOP00000014008.1"/>
    </source>
</evidence>
<dbReference type="Pfam" id="PF08282">
    <property type="entry name" value="Hydrolase_3"/>
    <property type="match status" value="1"/>
</dbReference>
<dbReference type="Gene3D" id="1.20.1110.10">
    <property type="entry name" value="Calcium-transporting ATPase, transmembrane domain"/>
    <property type="match status" value="1"/>
</dbReference>
<dbReference type="AlphaFoldDB" id="A0A8B9ZT22"/>
<dbReference type="Gene3D" id="3.40.50.1000">
    <property type="entry name" value="HAD superfamily/HAD-like"/>
    <property type="match status" value="1"/>
</dbReference>
<dbReference type="InterPro" id="IPR059000">
    <property type="entry name" value="ATPase_P-type_domA"/>
</dbReference>
<organism evidence="26 27">
    <name type="scientific">Anas zonorhyncha</name>
    <name type="common">Eastern spot-billed duck</name>
    <dbReference type="NCBI Taxonomy" id="75864"/>
    <lineage>
        <taxon>Eukaryota</taxon>
        <taxon>Metazoa</taxon>
        <taxon>Chordata</taxon>
        <taxon>Craniata</taxon>
        <taxon>Vertebrata</taxon>
        <taxon>Euteleostomi</taxon>
        <taxon>Archelosauria</taxon>
        <taxon>Archosauria</taxon>
        <taxon>Dinosauria</taxon>
        <taxon>Saurischia</taxon>
        <taxon>Theropoda</taxon>
        <taxon>Coelurosauria</taxon>
        <taxon>Aves</taxon>
        <taxon>Neognathae</taxon>
        <taxon>Galloanserae</taxon>
        <taxon>Anseriformes</taxon>
        <taxon>Anatidae</taxon>
        <taxon>Anatinae</taxon>
        <taxon>Anas</taxon>
    </lineage>
</organism>
<evidence type="ECO:0000256" key="5">
    <source>
        <dbReference type="ARBA" id="ARBA00022448"/>
    </source>
</evidence>
<dbReference type="GO" id="GO:0005524">
    <property type="term" value="F:ATP binding"/>
    <property type="evidence" value="ECO:0007669"/>
    <property type="project" value="UniProtKB-KW"/>
</dbReference>
<dbReference type="InterPro" id="IPR036412">
    <property type="entry name" value="HAD-like_sf"/>
</dbReference>
<comment type="subcellular location">
    <subcellularLocation>
        <location evidence="3">Endoplasmic reticulum membrane</location>
        <topology evidence="3">Multi-pass membrane protein</topology>
    </subcellularLocation>
    <subcellularLocation>
        <location evidence="22">Membrane</location>
        <topology evidence="22">Multi-pass membrane protein</topology>
    </subcellularLocation>
    <subcellularLocation>
        <location evidence="2">Sarcoplasmic reticulum membrane</location>
        <topology evidence="2">Multi-pass membrane protein</topology>
    </subcellularLocation>
</comment>
<evidence type="ECO:0000256" key="6">
    <source>
        <dbReference type="ARBA" id="ARBA00022553"/>
    </source>
</evidence>
<evidence type="ECO:0000256" key="17">
    <source>
        <dbReference type="ARBA" id="ARBA00022989"/>
    </source>
</evidence>
<feature type="transmembrane region" description="Helical" evidence="22">
    <location>
        <begin position="867"/>
        <end position="889"/>
    </location>
</feature>
<dbReference type="EC" id="7.2.2.10" evidence="22"/>
<dbReference type="SUPFAM" id="SSF81665">
    <property type="entry name" value="Calcium ATPase, transmembrane domain M"/>
    <property type="match status" value="1"/>
</dbReference>
<dbReference type="GO" id="GO:0046872">
    <property type="term" value="F:metal ion binding"/>
    <property type="evidence" value="ECO:0007669"/>
    <property type="project" value="UniProtKB-KW"/>
</dbReference>
<evidence type="ECO:0000256" key="1">
    <source>
        <dbReference type="ARBA" id="ARBA00001946"/>
    </source>
</evidence>
<evidence type="ECO:0000259" key="24">
    <source>
        <dbReference type="Pfam" id="PF00689"/>
    </source>
</evidence>
<keyword evidence="5 22" id="KW-0813">Transport</keyword>
<dbReference type="GO" id="GO:0005388">
    <property type="term" value="F:P-type calcium transporter activity"/>
    <property type="evidence" value="ECO:0007669"/>
    <property type="project" value="UniProtKB-EC"/>
</dbReference>
<keyword evidence="17 22" id="KW-1133">Transmembrane helix</keyword>
<feature type="transmembrane region" description="Helical" evidence="22">
    <location>
        <begin position="17"/>
        <end position="35"/>
    </location>
</feature>
<reference evidence="26" key="2">
    <citation type="submission" date="2025-09" db="UniProtKB">
        <authorList>
            <consortium name="Ensembl"/>
        </authorList>
    </citation>
    <scope>IDENTIFICATION</scope>
</reference>
<dbReference type="Pfam" id="PF00690">
    <property type="entry name" value="Cation_ATPase_N"/>
    <property type="match status" value="1"/>
</dbReference>
<dbReference type="PANTHER" id="PTHR42861">
    <property type="entry name" value="CALCIUM-TRANSPORTING ATPASE"/>
    <property type="match status" value="1"/>
</dbReference>
<evidence type="ECO:0000256" key="4">
    <source>
        <dbReference type="ARBA" id="ARBA00005675"/>
    </source>
</evidence>
<evidence type="ECO:0000256" key="16">
    <source>
        <dbReference type="ARBA" id="ARBA00022967"/>
    </source>
</evidence>
<keyword evidence="18 22" id="KW-0406">Ion transport</keyword>
<feature type="transmembrane region" description="Helical" evidence="22">
    <location>
        <begin position="41"/>
        <end position="64"/>
    </location>
</feature>
<dbReference type="InterPro" id="IPR023298">
    <property type="entry name" value="ATPase_P-typ_TM_dom_sf"/>
</dbReference>
<dbReference type="InterPro" id="IPR044492">
    <property type="entry name" value="P_typ_ATPase_HD_dom"/>
</dbReference>
<evidence type="ECO:0000259" key="23">
    <source>
        <dbReference type="Pfam" id="PF00122"/>
    </source>
</evidence>
<evidence type="ECO:0000256" key="10">
    <source>
        <dbReference type="ARBA" id="ARBA00022741"/>
    </source>
</evidence>
<evidence type="ECO:0000256" key="19">
    <source>
        <dbReference type="ARBA" id="ARBA00023136"/>
    </source>
</evidence>
<keyword evidence="9" id="KW-0479">Metal-binding</keyword>
<keyword evidence="6" id="KW-0597">Phosphoprotein</keyword>
<dbReference type="Pfam" id="PF00122">
    <property type="entry name" value="E1-E2_ATPase"/>
    <property type="match status" value="1"/>
</dbReference>
<sequence length="981" mass="108461">EEGKSLWELVLEQFEDLLVRILLMAAFLSFILAWFEEGEESMTAFVEPIVIIMILIANAVVGVWQERNAESAIEALKEYEPEMGKVIRADRSGVQRIRARDIVPGDIVEVAVHLPALVSAGESMSVIKHADPIPDLRAVNQDKKNMLFSGTNIAAGKAVGVVIATGVYTEIGKIRNQMVETEPEKTPLQQKLDEFSQQLSKVIFLVCIAVWVINISHFSDPVHGGSWFRGAIYYFKTSVALAVAAIPEGLPAVITTCLALGTRRMAKKNAIVRSLPSVETLGCTSVICSDKTGTLTTNQMSVCRMFIMEKVEGTQCSLHEFSITGSTYAPEGQILKDEQPVRCGQYDGLVELATICALCNDSSLDYNESKKVYEKVGEATETALTCLVEKMNVFDTDTSKLSKVERANACNSVIKQLMRKECTLEFSRDRKSMSVYCTPTSPGHNSAGSKMFVKGAPESVIERCTHVRVGTARVPLTAPVREKILSRIRDWGMGIDTLRCLALATHDSPVRRETMQLHDSAAFVHYETNLTFVGCVGMLDPPRKEVTSSIEMCRKAGIRVIMITGDNKGTAVAICRRIGIFSENEDVAGKAYTGREFDELSPEAQRQACRDARCFARVEPAHKSRIVEYLQSFNEITAMTGDGVNDAPALKKAEIGIAMGSGTAVAKSAAEMVLSDDNFSTIVSAVEEGRAIYNNMKQFIRYLISSNVGEVVCIFLTAILGLPEALIPVQLLWVNLVTDGLPATALGFNPPDLDIMDKLPRNPKEPLISGWLFFRYLAIGVYVGLATVGAATWWFLYDAEGPQVSFHQLRNFMRCTEDNPIFEGVDCEIFESRYPTTMALSVLVTIEMCNALNSVSENQSLLRMPPWLNIWLLGAIVMSMALHFFILYVKPMPLIFQVTPLSWPQWVVVLKISLPVILLDEGLKYLSRNHLDGILRTVRNTWSGEHQLKTCRTPEQGRRGQEVNDTKEALLAKGPLTCNSD</sequence>
<evidence type="ECO:0000313" key="27">
    <source>
        <dbReference type="Proteomes" id="UP000694549"/>
    </source>
</evidence>
<evidence type="ECO:0000256" key="12">
    <source>
        <dbReference type="ARBA" id="ARBA00022837"/>
    </source>
</evidence>
<dbReference type="CDD" id="cd02083">
    <property type="entry name" value="P-type_ATPase_SERCA"/>
    <property type="match status" value="1"/>
</dbReference>
<dbReference type="FunFam" id="1.20.1110.10:FF:000065">
    <property type="entry name" value="Sarcoplasmic/endoplasmic reticulum calcium ATPase 1"/>
    <property type="match status" value="3"/>
</dbReference>
<evidence type="ECO:0000256" key="11">
    <source>
        <dbReference type="ARBA" id="ARBA00022824"/>
    </source>
</evidence>
<keyword evidence="13 22" id="KW-0067">ATP-binding</keyword>
<feature type="domain" description="Cation-transporting P-type ATPase N-terminal" evidence="25">
    <location>
        <begin position="2"/>
        <end position="29"/>
    </location>
</feature>
<keyword evidence="8 22" id="KW-0812">Transmembrane</keyword>
<dbReference type="Pfam" id="PF00689">
    <property type="entry name" value="Cation_ATPase_C"/>
    <property type="match status" value="1"/>
</dbReference>
<dbReference type="SUPFAM" id="SSF81653">
    <property type="entry name" value="Calcium ATPase, transduction domain A"/>
    <property type="match status" value="1"/>
</dbReference>
<reference evidence="26" key="1">
    <citation type="submission" date="2025-08" db="UniProtKB">
        <authorList>
            <consortium name="Ensembl"/>
        </authorList>
    </citation>
    <scope>IDENTIFICATION</scope>
</reference>
<dbReference type="PRINTS" id="PR00119">
    <property type="entry name" value="CATATPASE"/>
</dbReference>
<name>A0A8B9ZT22_9AVES</name>
<dbReference type="Gene3D" id="3.40.1110.10">
    <property type="entry name" value="Calcium-transporting ATPase, cytoplasmic domain N"/>
    <property type="match status" value="1"/>
</dbReference>
<feature type="transmembrane region" description="Helical" evidence="22">
    <location>
        <begin position="772"/>
        <end position="796"/>
    </location>
</feature>
<dbReference type="Ensembl" id="ENSAZOT00000015054.1">
    <property type="protein sequence ID" value="ENSAZOP00000014008.1"/>
    <property type="gene ID" value="ENSAZOG00000005499.1"/>
</dbReference>
<keyword evidence="11" id="KW-0256">Endoplasmic reticulum</keyword>
<evidence type="ECO:0000256" key="9">
    <source>
        <dbReference type="ARBA" id="ARBA00022723"/>
    </source>
</evidence>
<feature type="domain" description="Cation-transporting P-type ATPase C-terminal" evidence="24">
    <location>
        <begin position="723"/>
        <end position="926"/>
    </location>
</feature>
<comment type="similarity">
    <text evidence="4 22">Belongs to the cation transport ATPase (P-type) (TC 3.A.3) family. Type IIA subfamily.</text>
</comment>
<keyword evidence="15" id="KW-0703">Sarcoplasmic reticulum</keyword>
<feature type="transmembrane region" description="Helical" evidence="22">
    <location>
        <begin position="199"/>
        <end position="219"/>
    </location>
</feature>
<keyword evidence="14" id="KW-0460">Magnesium</keyword>
<dbReference type="InterPro" id="IPR008250">
    <property type="entry name" value="ATPase_P-typ_transduc_dom_A_sf"/>
</dbReference>
<dbReference type="NCBIfam" id="TIGR01494">
    <property type="entry name" value="ATPase_P-type"/>
    <property type="match status" value="2"/>
</dbReference>
<dbReference type="InterPro" id="IPR006068">
    <property type="entry name" value="ATPase_P-typ_cation-transptr_C"/>
</dbReference>
<comment type="function">
    <text evidence="22">Catalyzes the hydrolysis of ATP coupled with the transport of calcium.</text>
</comment>
<dbReference type="FunFam" id="2.70.150.10:FF:000160">
    <property type="entry name" value="Sarcoplasmic/endoplasmic reticulum calcium ATPase 1"/>
    <property type="match status" value="2"/>
</dbReference>
<dbReference type="FunFam" id="3.40.50.1000:FF:000005">
    <property type="entry name" value="Calcium-transporting ATPase 1"/>
    <property type="match status" value="1"/>
</dbReference>
<dbReference type="SFLD" id="SFLDS00003">
    <property type="entry name" value="Haloacid_Dehalogenase"/>
    <property type="match status" value="1"/>
</dbReference>
<dbReference type="Proteomes" id="UP000694549">
    <property type="component" value="Unplaced"/>
</dbReference>
<proteinExistence type="inferred from homology"/>
<evidence type="ECO:0000259" key="25">
    <source>
        <dbReference type="Pfam" id="PF00690"/>
    </source>
</evidence>
<evidence type="ECO:0000256" key="22">
    <source>
        <dbReference type="RuleBase" id="RU361146"/>
    </source>
</evidence>
<evidence type="ECO:0000256" key="21">
    <source>
        <dbReference type="ARBA" id="ARBA00061760"/>
    </source>
</evidence>
<dbReference type="SFLD" id="SFLDF00027">
    <property type="entry name" value="p-type_atpase"/>
    <property type="match status" value="1"/>
</dbReference>
<dbReference type="SFLD" id="SFLDG00002">
    <property type="entry name" value="C1.7:_P-type_atpase_like"/>
    <property type="match status" value="1"/>
</dbReference>
<evidence type="ECO:0000256" key="15">
    <source>
        <dbReference type="ARBA" id="ARBA00022951"/>
    </source>
</evidence>
<evidence type="ECO:0000256" key="7">
    <source>
        <dbReference type="ARBA" id="ARBA00022568"/>
    </source>
</evidence>
<keyword evidence="7 22" id="KW-0109">Calcium transport</keyword>
<evidence type="ECO:0000256" key="2">
    <source>
        <dbReference type="ARBA" id="ARBA00004326"/>
    </source>
</evidence>
<dbReference type="GO" id="GO:0033017">
    <property type="term" value="C:sarcoplasmic reticulum membrane"/>
    <property type="evidence" value="ECO:0007669"/>
    <property type="project" value="UniProtKB-SubCell"/>
</dbReference>
<feature type="transmembrane region" description="Helical" evidence="22">
    <location>
        <begin position="732"/>
        <end position="751"/>
    </location>
</feature>
<keyword evidence="27" id="KW-1185">Reference proteome</keyword>
<dbReference type="GO" id="GO:0016887">
    <property type="term" value="F:ATP hydrolysis activity"/>
    <property type="evidence" value="ECO:0007669"/>
    <property type="project" value="InterPro"/>
</dbReference>
<dbReference type="NCBIfam" id="TIGR01116">
    <property type="entry name" value="ATPase-IIA1_Ca"/>
    <property type="match status" value="1"/>
</dbReference>
<dbReference type="InterPro" id="IPR023214">
    <property type="entry name" value="HAD_sf"/>
</dbReference>
<evidence type="ECO:0000256" key="13">
    <source>
        <dbReference type="ARBA" id="ARBA00022840"/>
    </source>
</evidence>
<dbReference type="FunFam" id="3.40.1110.10:FF:000003">
    <property type="entry name" value="Calcium-transporting ATPase"/>
    <property type="match status" value="1"/>
</dbReference>
<dbReference type="SUPFAM" id="SSF81660">
    <property type="entry name" value="Metal cation-transporting ATPase, ATP-binding domain N"/>
    <property type="match status" value="1"/>
</dbReference>
<dbReference type="SUPFAM" id="SSF56784">
    <property type="entry name" value="HAD-like"/>
    <property type="match status" value="1"/>
</dbReference>
<dbReference type="PRINTS" id="PR00121">
    <property type="entry name" value="NAKATPASE"/>
</dbReference>
<protein>
    <recommendedName>
        <fullName evidence="22">Calcium-transporting ATPase</fullName>
        <ecNumber evidence="22">7.2.2.10</ecNumber>
    </recommendedName>
</protein>
<keyword evidence="10 22" id="KW-0547">Nucleotide-binding</keyword>
<evidence type="ECO:0000256" key="8">
    <source>
        <dbReference type="ARBA" id="ARBA00022692"/>
    </source>
</evidence>
<dbReference type="InterPro" id="IPR004014">
    <property type="entry name" value="ATPase_P-typ_cation-transptr_N"/>
</dbReference>
<dbReference type="InterPro" id="IPR018303">
    <property type="entry name" value="ATPase_P-typ_P_site"/>
</dbReference>
<keyword evidence="19 22" id="KW-0472">Membrane</keyword>
<accession>A0A8B9ZT22</accession>
<dbReference type="InterPro" id="IPR023299">
    <property type="entry name" value="ATPase_P-typ_cyto_dom_N"/>
</dbReference>
<dbReference type="InterPro" id="IPR005782">
    <property type="entry name" value="P-type_ATPase_IIA"/>
</dbReference>